<comment type="caution">
    <text evidence="4">The sequence shown here is derived from an EMBL/GenBank/DDBJ whole genome shotgun (WGS) entry which is preliminary data.</text>
</comment>
<dbReference type="OrthoDB" id="2342932at2759"/>
<dbReference type="HOGENOM" id="CLU_1555167_0_0_1"/>
<dbReference type="GO" id="GO:0006511">
    <property type="term" value="P:ubiquitin-dependent protein catabolic process"/>
    <property type="evidence" value="ECO:0007669"/>
    <property type="project" value="InterPro"/>
</dbReference>
<evidence type="ECO:0000256" key="1">
    <source>
        <dbReference type="ARBA" id="ARBA00009993"/>
    </source>
</evidence>
<dbReference type="KEGG" id="cci:CC1G_14050"/>
<dbReference type="SUPFAM" id="SSF81382">
    <property type="entry name" value="Skp1 dimerisation domain-like"/>
    <property type="match status" value="1"/>
</dbReference>
<dbReference type="AlphaFoldDB" id="D6RL26"/>
<dbReference type="InParanoid" id="D6RL26"/>
<dbReference type="InterPro" id="IPR036296">
    <property type="entry name" value="SKP1-like_dim_sf"/>
</dbReference>
<dbReference type="InterPro" id="IPR016073">
    <property type="entry name" value="Skp1_comp_POZ"/>
</dbReference>
<proteinExistence type="inferred from homology"/>
<evidence type="ECO:0000256" key="2">
    <source>
        <dbReference type="ARBA" id="ARBA00022786"/>
    </source>
</evidence>
<name>D6RL26_COPC7</name>
<dbReference type="InterPro" id="IPR001232">
    <property type="entry name" value="SKP1-like"/>
</dbReference>
<gene>
    <name evidence="4" type="ORF">CC1G_14050</name>
</gene>
<dbReference type="Pfam" id="PF03931">
    <property type="entry name" value="Skp1_POZ"/>
    <property type="match status" value="1"/>
</dbReference>
<dbReference type="SUPFAM" id="SSF54695">
    <property type="entry name" value="POZ domain"/>
    <property type="match status" value="1"/>
</dbReference>
<evidence type="ECO:0000259" key="3">
    <source>
        <dbReference type="Pfam" id="PF03931"/>
    </source>
</evidence>
<keyword evidence="2" id="KW-0833">Ubl conjugation pathway</keyword>
<dbReference type="Gene3D" id="3.30.710.10">
    <property type="entry name" value="Potassium Channel Kv1.1, Chain A"/>
    <property type="match status" value="1"/>
</dbReference>
<dbReference type="EMBL" id="AACS02000002">
    <property type="protein sequence ID" value="EFI28518.1"/>
    <property type="molecule type" value="Genomic_DNA"/>
</dbReference>
<evidence type="ECO:0000313" key="5">
    <source>
        <dbReference type="Proteomes" id="UP000001861"/>
    </source>
</evidence>
<keyword evidence="5" id="KW-1185">Reference proteome</keyword>
<dbReference type="VEuPathDB" id="FungiDB:CC1G_14050"/>
<comment type="similarity">
    <text evidence="1">Belongs to the SKP1 family.</text>
</comment>
<dbReference type="GeneID" id="9378545"/>
<sequence length="172" mass="19708">MSTDRIELESREGTTVTISRDAARKIQVLCDVLDLCTIQEGPIPLDIPGEALKKIVLWCEHEGTDPKPHTVQDPFTAWRFTDRWEQDFAMSMNWDLAMEVYHASHYLCLDGLIDLMAYTMASHLEDLSPKDILARFGVSSDYSSKESEAFNNAVLPFLSRWREKKREPDDPS</sequence>
<dbReference type="RefSeq" id="XP_002912012.1">
    <property type="nucleotide sequence ID" value="XM_002911966.1"/>
</dbReference>
<dbReference type="eggNOG" id="KOG1724">
    <property type="taxonomic scope" value="Eukaryota"/>
</dbReference>
<dbReference type="PANTHER" id="PTHR11165">
    <property type="entry name" value="SKP1"/>
    <property type="match status" value="1"/>
</dbReference>
<dbReference type="SMART" id="SM00512">
    <property type="entry name" value="Skp1"/>
    <property type="match status" value="1"/>
</dbReference>
<dbReference type="STRING" id="240176.D6RL26"/>
<protein>
    <recommendedName>
        <fullName evidence="3">SKP1 component POZ domain-containing protein</fullName>
    </recommendedName>
</protein>
<feature type="domain" description="SKP1 component POZ" evidence="3">
    <location>
        <begin position="6"/>
        <end position="61"/>
    </location>
</feature>
<dbReference type="InterPro" id="IPR016897">
    <property type="entry name" value="SKP1"/>
</dbReference>
<evidence type="ECO:0000313" key="4">
    <source>
        <dbReference type="EMBL" id="EFI28518.1"/>
    </source>
</evidence>
<organism evidence="4 5">
    <name type="scientific">Coprinopsis cinerea (strain Okayama-7 / 130 / ATCC MYA-4618 / FGSC 9003)</name>
    <name type="common">Inky cap fungus</name>
    <name type="synonym">Hormographiella aspergillata</name>
    <dbReference type="NCBI Taxonomy" id="240176"/>
    <lineage>
        <taxon>Eukaryota</taxon>
        <taxon>Fungi</taxon>
        <taxon>Dikarya</taxon>
        <taxon>Basidiomycota</taxon>
        <taxon>Agaricomycotina</taxon>
        <taxon>Agaricomycetes</taxon>
        <taxon>Agaricomycetidae</taxon>
        <taxon>Agaricales</taxon>
        <taxon>Agaricineae</taxon>
        <taxon>Psathyrellaceae</taxon>
        <taxon>Coprinopsis</taxon>
    </lineage>
</organism>
<accession>D6RL26</accession>
<dbReference type="Proteomes" id="UP000001861">
    <property type="component" value="Unassembled WGS sequence"/>
</dbReference>
<dbReference type="InterPro" id="IPR011333">
    <property type="entry name" value="SKP1/BTB/POZ_sf"/>
</dbReference>
<reference evidence="4 5" key="1">
    <citation type="journal article" date="2010" name="Proc. Natl. Acad. Sci. U.S.A.">
        <title>Insights into evolution of multicellular fungi from the assembled chromosomes of the mushroom Coprinopsis cinerea (Coprinus cinereus).</title>
        <authorList>
            <person name="Stajich J.E."/>
            <person name="Wilke S.K."/>
            <person name="Ahren D."/>
            <person name="Au C.H."/>
            <person name="Birren B.W."/>
            <person name="Borodovsky M."/>
            <person name="Burns C."/>
            <person name="Canback B."/>
            <person name="Casselton L.A."/>
            <person name="Cheng C.K."/>
            <person name="Deng J."/>
            <person name="Dietrich F.S."/>
            <person name="Fargo D.C."/>
            <person name="Farman M.L."/>
            <person name="Gathman A.C."/>
            <person name="Goldberg J."/>
            <person name="Guigo R."/>
            <person name="Hoegger P.J."/>
            <person name="Hooker J.B."/>
            <person name="Huggins A."/>
            <person name="James T.Y."/>
            <person name="Kamada T."/>
            <person name="Kilaru S."/>
            <person name="Kodira C."/>
            <person name="Kues U."/>
            <person name="Kupfer D."/>
            <person name="Kwan H.S."/>
            <person name="Lomsadze A."/>
            <person name="Li W."/>
            <person name="Lilly W.W."/>
            <person name="Ma L.J."/>
            <person name="Mackey A.J."/>
            <person name="Manning G."/>
            <person name="Martin F."/>
            <person name="Muraguchi H."/>
            <person name="Natvig D.O."/>
            <person name="Palmerini H."/>
            <person name="Ramesh M.A."/>
            <person name="Rehmeyer C.J."/>
            <person name="Roe B.A."/>
            <person name="Shenoy N."/>
            <person name="Stanke M."/>
            <person name="Ter-Hovhannisyan V."/>
            <person name="Tunlid A."/>
            <person name="Velagapudi R."/>
            <person name="Vision T.J."/>
            <person name="Zeng Q."/>
            <person name="Zolan M.E."/>
            <person name="Pukkila P.J."/>
        </authorList>
    </citation>
    <scope>NUCLEOTIDE SEQUENCE [LARGE SCALE GENOMIC DNA]</scope>
    <source>
        <strain evidence="5">Okayama-7 / 130 / ATCC MYA-4618 / FGSC 9003</strain>
    </source>
</reference>